<protein>
    <recommendedName>
        <fullName evidence="1">YhcG PDDEXK nuclease domain-containing protein</fullName>
    </recommendedName>
</protein>
<dbReference type="Pfam" id="PF06250">
    <property type="entry name" value="YhcG_C"/>
    <property type="match status" value="1"/>
</dbReference>
<evidence type="ECO:0000313" key="2">
    <source>
        <dbReference type="EMBL" id="KKM06478.1"/>
    </source>
</evidence>
<dbReference type="InterPro" id="IPR009362">
    <property type="entry name" value="YhcG_C"/>
</dbReference>
<dbReference type="GO" id="GO:0003676">
    <property type="term" value="F:nucleic acid binding"/>
    <property type="evidence" value="ECO:0007669"/>
    <property type="project" value="InterPro"/>
</dbReference>
<dbReference type="Gene3D" id="3.40.1350.10">
    <property type="match status" value="1"/>
</dbReference>
<dbReference type="CDD" id="cd22341">
    <property type="entry name" value="NucS-like"/>
    <property type="match status" value="1"/>
</dbReference>
<feature type="domain" description="YhcG PDDEXK nuclease" evidence="1">
    <location>
        <begin position="216"/>
        <end position="301"/>
    </location>
</feature>
<evidence type="ECO:0000259" key="1">
    <source>
        <dbReference type="Pfam" id="PF06250"/>
    </source>
</evidence>
<dbReference type="GO" id="GO:0004519">
    <property type="term" value="F:endonuclease activity"/>
    <property type="evidence" value="ECO:0007669"/>
    <property type="project" value="InterPro"/>
</dbReference>
<gene>
    <name evidence="2" type="ORF">LCGC14_1743600</name>
</gene>
<accession>A0A0F9K5K2</accession>
<proteinExistence type="predicted"/>
<dbReference type="EMBL" id="LAZR01015985">
    <property type="protein sequence ID" value="KKM06478.1"/>
    <property type="molecule type" value="Genomic_DNA"/>
</dbReference>
<name>A0A0F9K5K2_9ZZZZ</name>
<sequence length="318" mass="37517">MTRYWIIAPYDSKILKIFEATWDYDVKNNTIAIGWNDLGDISKYSKEQIRSKIHEVYSEKGESWIKHNITRLTNALWNFYNIISIGDIIIARRGTKKLIGIGKVIGKAYYSSEEGTLRKPNMEDIYCNFIKVKWEPRIIDYENIRFSTFTIYEIDPEKFNELTKKQEEREIKDDAFIDQKEQKFALEKYLEDFIVNNFNSIFHNSIQLWKDEEGNIAQQYPLIDNEARNIGKIDILARNIEENSYIVIELKKGRSSDKVVGQILRYMGWVKEHLCNEGDSVKGMIICKDKDKKLEYALKVINIIDLKFFQIDFKLIDG</sequence>
<dbReference type="AlphaFoldDB" id="A0A0F9K5K2"/>
<reference evidence="2" key="1">
    <citation type="journal article" date="2015" name="Nature">
        <title>Complex archaea that bridge the gap between prokaryotes and eukaryotes.</title>
        <authorList>
            <person name="Spang A."/>
            <person name="Saw J.H."/>
            <person name="Jorgensen S.L."/>
            <person name="Zaremba-Niedzwiedzka K."/>
            <person name="Martijn J."/>
            <person name="Lind A.E."/>
            <person name="van Eijk R."/>
            <person name="Schleper C."/>
            <person name="Guy L."/>
            <person name="Ettema T.J."/>
        </authorList>
    </citation>
    <scope>NUCLEOTIDE SEQUENCE</scope>
</reference>
<comment type="caution">
    <text evidence="2">The sequence shown here is derived from an EMBL/GenBank/DDBJ whole genome shotgun (WGS) entry which is preliminary data.</text>
</comment>
<dbReference type="InterPro" id="IPR002793">
    <property type="entry name" value="Endonuclease_NucS"/>
</dbReference>
<organism evidence="2">
    <name type="scientific">marine sediment metagenome</name>
    <dbReference type="NCBI Taxonomy" id="412755"/>
    <lineage>
        <taxon>unclassified sequences</taxon>
        <taxon>metagenomes</taxon>
        <taxon>ecological metagenomes</taxon>
    </lineage>
</organism>
<dbReference type="InterPro" id="IPR011856">
    <property type="entry name" value="tRNA_endonuc-like_dom_sf"/>
</dbReference>